<feature type="signal peptide" evidence="1">
    <location>
        <begin position="1"/>
        <end position="22"/>
    </location>
</feature>
<feature type="chain" id="PRO_5006917744" evidence="1">
    <location>
        <begin position="23"/>
        <end position="347"/>
    </location>
</feature>
<dbReference type="AlphaFoldDB" id="A0A0W0YLR1"/>
<dbReference type="Proteomes" id="UP000054600">
    <property type="component" value="Unassembled WGS sequence"/>
</dbReference>
<accession>A0A0W0YLR1</accession>
<keyword evidence="3" id="KW-1185">Reference proteome</keyword>
<evidence type="ECO:0000256" key="1">
    <source>
        <dbReference type="SAM" id="SignalP"/>
    </source>
</evidence>
<comment type="caution">
    <text evidence="2">The sequence shown here is derived from an EMBL/GenBank/DDBJ whole genome shotgun (WGS) entry which is preliminary data.</text>
</comment>
<name>A0A0W0YLR1_9GAMM</name>
<evidence type="ECO:0000313" key="3">
    <source>
        <dbReference type="Proteomes" id="UP000054600"/>
    </source>
</evidence>
<organism evidence="2 3">
    <name type="scientific">Legionella shakespearei DSM 23087</name>
    <dbReference type="NCBI Taxonomy" id="1122169"/>
    <lineage>
        <taxon>Bacteria</taxon>
        <taxon>Pseudomonadati</taxon>
        <taxon>Pseudomonadota</taxon>
        <taxon>Gammaproteobacteria</taxon>
        <taxon>Legionellales</taxon>
        <taxon>Legionellaceae</taxon>
        <taxon>Legionella</taxon>
    </lineage>
</organism>
<proteinExistence type="predicted"/>
<reference evidence="2 3" key="1">
    <citation type="submission" date="2015-11" db="EMBL/GenBank/DDBJ databases">
        <title>Genomic analysis of 38 Legionella species identifies large and diverse effector repertoires.</title>
        <authorList>
            <person name="Burstein D."/>
            <person name="Amaro F."/>
            <person name="Zusman T."/>
            <person name="Lifshitz Z."/>
            <person name="Cohen O."/>
            <person name="Gilbert J.A."/>
            <person name="Pupko T."/>
            <person name="Shuman H.A."/>
            <person name="Segal G."/>
        </authorList>
    </citation>
    <scope>NUCLEOTIDE SEQUENCE [LARGE SCALE GENOMIC DNA]</scope>
    <source>
        <strain evidence="2 3">ATCC 49655</strain>
    </source>
</reference>
<gene>
    <name evidence="2" type="ORF">Lsha_2258</name>
</gene>
<keyword evidence="1" id="KW-0732">Signal</keyword>
<evidence type="ECO:0000313" key="2">
    <source>
        <dbReference type="EMBL" id="KTD57824.1"/>
    </source>
</evidence>
<protein>
    <submittedName>
        <fullName evidence="2">Uncharacterized protein</fullName>
    </submittedName>
</protein>
<dbReference type="RefSeq" id="WP_018577347.1">
    <property type="nucleotide sequence ID" value="NZ_KB892400.1"/>
</dbReference>
<dbReference type="PATRIC" id="fig|1122169.6.peg.2599"/>
<dbReference type="EMBL" id="LNYW01000063">
    <property type="protein sequence ID" value="KTD57824.1"/>
    <property type="molecule type" value="Genomic_DNA"/>
</dbReference>
<sequence>MKRNMFYFACSALLLLTANSYAVSGNAIPKCKSSLSLSQACKGNSAAQKKRKKVVARLYSSLLGTMPQQVMSHTPEGEKLVKSIFETNTAVTLKGRVTPVGKYDGILGAEEYFWGLALSVFSKATNATVKSLIASDDKVAVEVNIDFCLAGKDCSHMTSPYGEVKDENGQLIAYTLTQTGLYTFNKKDHIIKYDLNILNMGAIAPPLPKEAICAYLILPPEYSQIPNSGHCSHFWNRQNQYPEGYNYVGGQDMFSAYNNCLQFMDTVPVGTWYRANSNSHVCRQLHMILTPYRDMHCGHSGPKGLDVHPILDSNGNPVLDADGYPTYHEMDGKCVDFSYGTYYTEGF</sequence>